<evidence type="ECO:0000259" key="9">
    <source>
        <dbReference type="Pfam" id="PF02753"/>
    </source>
</evidence>
<dbReference type="GO" id="GO:0071555">
    <property type="term" value="P:cell wall organization"/>
    <property type="evidence" value="ECO:0007669"/>
    <property type="project" value="InterPro"/>
</dbReference>
<evidence type="ECO:0000256" key="2">
    <source>
        <dbReference type="ARBA" id="ARBA00007399"/>
    </source>
</evidence>
<dbReference type="InterPro" id="IPR008962">
    <property type="entry name" value="PapD-like_sf"/>
</dbReference>
<dbReference type="Pfam" id="PF02753">
    <property type="entry name" value="PapD_C"/>
    <property type="match status" value="1"/>
</dbReference>
<name>E3GA56_ENTLS</name>
<dbReference type="InterPro" id="IPR016147">
    <property type="entry name" value="Pili_assmbl_chaperone_N"/>
</dbReference>
<comment type="subcellular location">
    <subcellularLocation>
        <location evidence="1 6">Periplasm</location>
    </subcellularLocation>
</comment>
<dbReference type="AlphaFoldDB" id="E3GA56"/>
<dbReference type="RefSeq" id="WP_013364282.1">
    <property type="nucleotide sequence ID" value="NC_014618.1"/>
</dbReference>
<gene>
    <name evidence="10" type="ordered locus">Entcl_0225</name>
</gene>
<evidence type="ECO:0000256" key="3">
    <source>
        <dbReference type="ARBA" id="ARBA00022729"/>
    </source>
</evidence>
<dbReference type="PANTHER" id="PTHR30251:SF7">
    <property type="entry name" value="FIMBRIAE CHAPARONE"/>
    <property type="match status" value="1"/>
</dbReference>
<sequence length="242" mass="27189">MKIRQLMVLALSCLCQPGWAGLMASGTRVIYQEGTPGQTLMLANTNVWPVIVQSWVDNGEGDPQNTTAPFVIVPAVFRLDASARQGIRIIYNQSPLPKDRESVFWLNLYEIPPQSVTQPTSPRLALTMNTQMKVFYRPAGLPASPDALLGKLTFRLINDDRQWFLECRNPTPFHISFTALSLERSGHTWEAESQVDMMASPYATHRFRLQGQTPPDATSTVHYRYIDDYGSVNSRDARLSAD</sequence>
<dbReference type="GO" id="GO:0030288">
    <property type="term" value="C:outer membrane-bounded periplasmic space"/>
    <property type="evidence" value="ECO:0007669"/>
    <property type="project" value="InterPro"/>
</dbReference>
<feature type="signal peptide" evidence="7">
    <location>
        <begin position="1"/>
        <end position="20"/>
    </location>
</feature>
<dbReference type="Pfam" id="PF00345">
    <property type="entry name" value="PapD_N"/>
    <property type="match status" value="1"/>
</dbReference>
<dbReference type="PRINTS" id="PR00969">
    <property type="entry name" value="CHAPERONPILI"/>
</dbReference>
<dbReference type="eggNOG" id="COG3121">
    <property type="taxonomic scope" value="Bacteria"/>
</dbReference>
<keyword evidence="3 7" id="KW-0732">Signal</keyword>
<dbReference type="PROSITE" id="PS00635">
    <property type="entry name" value="PILI_CHAPERONE"/>
    <property type="match status" value="1"/>
</dbReference>
<keyword evidence="4" id="KW-0574">Periplasm</keyword>
<dbReference type="Proteomes" id="UP000006872">
    <property type="component" value="Chromosome"/>
</dbReference>
<dbReference type="InterPro" id="IPR001829">
    <property type="entry name" value="Pili_assmbl_chaperone_bac"/>
</dbReference>
<keyword evidence="5 6" id="KW-0143">Chaperone</keyword>
<protein>
    <submittedName>
        <fullName evidence="10">Pili assembly chaperone, N-terminal protein</fullName>
    </submittedName>
</protein>
<proteinExistence type="inferred from homology"/>
<evidence type="ECO:0000256" key="6">
    <source>
        <dbReference type="RuleBase" id="RU003918"/>
    </source>
</evidence>
<reference evidence="11" key="1">
    <citation type="submission" date="2010-10" db="EMBL/GenBank/DDBJ databases">
        <title>Complete sequence of Enterobacter cloacae SCF1.</title>
        <authorList>
            <consortium name="US DOE Joint Genome Institute"/>
            <person name="Lucas S."/>
            <person name="Copeland A."/>
            <person name="Lapidus A."/>
            <person name="Cheng J.-F."/>
            <person name="Bruce D."/>
            <person name="Goodwin L."/>
            <person name="Pitluck S."/>
            <person name="Davenport K."/>
            <person name="Detter J.C."/>
            <person name="Han C."/>
            <person name="Tapia R."/>
            <person name="Land M."/>
            <person name="Hauser L."/>
            <person name="Chang Y.-J."/>
            <person name="Jeffries C."/>
            <person name="Kyrpides N."/>
            <person name="Ivanova N."/>
            <person name="Mikhailova N."/>
            <person name="DeAngelis K."/>
            <person name="Arkin A.P."/>
            <person name="Chivian D."/>
            <person name="Edwards B."/>
            <person name="Woo H."/>
            <person name="Hazen T.C."/>
            <person name="Woyke T."/>
        </authorList>
    </citation>
    <scope>NUCLEOTIDE SEQUENCE [LARGE SCALE GENOMIC DNA]</scope>
    <source>
        <strain evidence="11">SCF1</strain>
    </source>
</reference>
<evidence type="ECO:0000256" key="7">
    <source>
        <dbReference type="SAM" id="SignalP"/>
    </source>
</evidence>
<feature type="domain" description="Pili assembly chaperone C-terminal" evidence="9">
    <location>
        <begin position="168"/>
        <end position="232"/>
    </location>
</feature>
<comment type="similarity">
    <text evidence="2 6">Belongs to the periplasmic pilus chaperone family.</text>
</comment>
<evidence type="ECO:0000313" key="11">
    <source>
        <dbReference type="Proteomes" id="UP000006872"/>
    </source>
</evidence>
<dbReference type="KEGG" id="esc:Entcl_0225"/>
<dbReference type="InterPro" id="IPR013783">
    <property type="entry name" value="Ig-like_fold"/>
</dbReference>
<dbReference type="SUPFAM" id="SSF49354">
    <property type="entry name" value="PapD-like"/>
    <property type="match status" value="1"/>
</dbReference>
<accession>E3GA56</accession>
<dbReference type="HOGENOM" id="CLU_070768_0_0_6"/>
<feature type="domain" description="Pili assembly chaperone N-terminal" evidence="8">
    <location>
        <begin position="22"/>
        <end position="141"/>
    </location>
</feature>
<dbReference type="EMBL" id="CP002272">
    <property type="protein sequence ID" value="ADO46503.1"/>
    <property type="molecule type" value="Genomic_DNA"/>
</dbReference>
<dbReference type="PANTHER" id="PTHR30251">
    <property type="entry name" value="PILUS ASSEMBLY CHAPERONE"/>
    <property type="match status" value="1"/>
</dbReference>
<dbReference type="SUPFAM" id="SSF49584">
    <property type="entry name" value="Periplasmic chaperone C-domain"/>
    <property type="match status" value="1"/>
</dbReference>
<evidence type="ECO:0000256" key="5">
    <source>
        <dbReference type="ARBA" id="ARBA00023186"/>
    </source>
</evidence>
<dbReference type="InterPro" id="IPR016148">
    <property type="entry name" value="Pili_assmbl_chaperone_C"/>
</dbReference>
<organism evidence="10 11">
    <name type="scientific">Enterobacter lignolyticus (strain SCF1)</name>
    <dbReference type="NCBI Taxonomy" id="701347"/>
    <lineage>
        <taxon>Bacteria</taxon>
        <taxon>Pseudomonadati</taxon>
        <taxon>Pseudomonadota</taxon>
        <taxon>Gammaproteobacteria</taxon>
        <taxon>Enterobacterales</taxon>
        <taxon>Enterobacteriaceae</taxon>
        <taxon>Pluralibacter</taxon>
    </lineage>
</organism>
<evidence type="ECO:0000256" key="1">
    <source>
        <dbReference type="ARBA" id="ARBA00004418"/>
    </source>
</evidence>
<dbReference type="STRING" id="701347.Entcl_0225"/>
<dbReference type="InterPro" id="IPR036316">
    <property type="entry name" value="Pili_assmbl_chap_C_dom_sf"/>
</dbReference>
<evidence type="ECO:0000256" key="4">
    <source>
        <dbReference type="ARBA" id="ARBA00022764"/>
    </source>
</evidence>
<evidence type="ECO:0000259" key="8">
    <source>
        <dbReference type="Pfam" id="PF00345"/>
    </source>
</evidence>
<dbReference type="InterPro" id="IPR050643">
    <property type="entry name" value="Periplasmic_pilus_chap"/>
</dbReference>
<feature type="chain" id="PRO_5003170119" evidence="7">
    <location>
        <begin position="21"/>
        <end position="242"/>
    </location>
</feature>
<dbReference type="InterPro" id="IPR018046">
    <property type="entry name" value="Pili_assmbl_chaperone_CS"/>
</dbReference>
<keyword evidence="11" id="KW-1185">Reference proteome</keyword>
<dbReference type="Gene3D" id="2.60.40.10">
    <property type="entry name" value="Immunoglobulins"/>
    <property type="match status" value="2"/>
</dbReference>
<reference evidence="10 11" key="2">
    <citation type="journal article" date="2011" name="Stand. Genomic Sci.">
        <title>Complete genome sequence of 'Enterobacter lignolyticus' SCF1.</title>
        <authorList>
            <person name="Deangelis K.M."/>
            <person name="D'Haeseleer P."/>
            <person name="Chivian D."/>
            <person name="Fortney J.L."/>
            <person name="Khudyakov J."/>
            <person name="Simmons B."/>
            <person name="Woo H."/>
            <person name="Arkin A.P."/>
            <person name="Davenport K.W."/>
            <person name="Goodwin L."/>
            <person name="Chen A."/>
            <person name="Ivanova N."/>
            <person name="Kyrpides N.C."/>
            <person name="Mavromatis K."/>
            <person name="Woyke T."/>
            <person name="Hazen T.C."/>
        </authorList>
    </citation>
    <scope>NUCLEOTIDE SEQUENCE [LARGE SCALE GENOMIC DNA]</scope>
    <source>
        <strain evidence="10 11">SCF1</strain>
    </source>
</reference>
<evidence type="ECO:0000313" key="10">
    <source>
        <dbReference type="EMBL" id="ADO46503.1"/>
    </source>
</evidence>